<keyword evidence="2 4" id="KW-0863">Zinc-finger</keyword>
<dbReference type="SUPFAM" id="SSF55961">
    <property type="entry name" value="Bet v1-like"/>
    <property type="match status" value="1"/>
</dbReference>
<dbReference type="EnsemblProtists" id="PYU1_T009664">
    <property type="protein sequence ID" value="PYU1_T009664"/>
    <property type="gene ID" value="PYU1_G009646"/>
</dbReference>
<dbReference type="InterPro" id="IPR017455">
    <property type="entry name" value="Znf_FYVE-rel"/>
</dbReference>
<evidence type="ECO:0000256" key="2">
    <source>
        <dbReference type="ARBA" id="ARBA00022771"/>
    </source>
</evidence>
<evidence type="ECO:0000259" key="6">
    <source>
        <dbReference type="PROSITE" id="PS50178"/>
    </source>
</evidence>
<dbReference type="HOGENOM" id="CLU_015303_5_1_1"/>
<dbReference type="PANTHER" id="PTHR13510:SF44">
    <property type="entry name" value="RABENOSYN-5"/>
    <property type="match status" value="1"/>
</dbReference>
<feature type="domain" description="FYVE-type" evidence="6">
    <location>
        <begin position="334"/>
        <end position="403"/>
    </location>
</feature>
<dbReference type="Gene3D" id="3.30.530.20">
    <property type="match status" value="1"/>
</dbReference>
<dbReference type="AlphaFoldDB" id="K3WXG6"/>
<accession>K3WXG6</accession>
<dbReference type="CDD" id="cd00065">
    <property type="entry name" value="FYVE_like_SF"/>
    <property type="match status" value="1"/>
</dbReference>
<reference evidence="8" key="2">
    <citation type="submission" date="2010-04" db="EMBL/GenBank/DDBJ databases">
        <authorList>
            <person name="Buell R."/>
            <person name="Hamilton J."/>
            <person name="Hostetler J."/>
        </authorList>
    </citation>
    <scope>NUCLEOTIDE SEQUENCE [LARGE SCALE GENOMIC DNA]</scope>
    <source>
        <strain evidence="8">DAOM:BR144</strain>
    </source>
</reference>
<dbReference type="InterPro" id="IPR023393">
    <property type="entry name" value="START-like_dom_sf"/>
</dbReference>
<keyword evidence="3" id="KW-0862">Zinc</keyword>
<dbReference type="GO" id="GO:0008270">
    <property type="term" value="F:zinc ion binding"/>
    <property type="evidence" value="ECO:0007669"/>
    <property type="project" value="UniProtKB-KW"/>
</dbReference>
<evidence type="ECO:0000313" key="7">
    <source>
        <dbReference type="EnsemblProtists" id="PYU1_T009664"/>
    </source>
</evidence>
<evidence type="ECO:0000256" key="5">
    <source>
        <dbReference type="SAM" id="MobiDB-lite"/>
    </source>
</evidence>
<dbReference type="Gene3D" id="3.30.40.10">
    <property type="entry name" value="Zinc/RING finger domain, C3HC4 (zinc finger)"/>
    <property type="match status" value="1"/>
</dbReference>
<name>K3WXG6_GLOUD</name>
<dbReference type="VEuPathDB" id="FungiDB:PYU1_G009646"/>
<sequence>MKFPLPADVFPDVDLSRERRAAFTRLARAVLDDALEGCALYNRANRQLNKTQWKPIKSRENVTVHKEKRGSHASPSPAAVGGHIVLSSSRSDSRSQSSDVSSTTSSLGLVAGSVNAGLSDCTMPQLLAVGTVVGTMEDMIYGMASPSRAQAIMKDFYTQAEIVDTRILYEIKGPTPEDPLRFLGLKWLAKGHTSGMGTLVRPRDLVYLENTGIKTRADGTRIGYIIMHSVDIDECRDLEAEREIVRGRISSCYLFQQLPNGVVSVYLKSCVDPSGNIAESIAVATTAKSLIGFGRATICAHHKKIAWELHKKRYHITGGASPTHEATTSTRSRSFNSTACNVCEKSFSNFRAACSCQLCGVLICSKCRTERKLVVVTLHGSSRNQVVDDESVDLCRSCIARCTRIRAEDVAREEILSGYYGSIPKPKEPAKRDHHAVSVYETVSSTMSADGLSDLVDQLASFRTQETSPPFTLESDYINDDEDGEKVTELNHDSIQKTYSNASDTSSDSHSPPQASSLPAYAEHDLYQRIAQLNQTAESVYQYTKQTGVLVSSGVFASTRLPNQRAPAQMASTVVVEDELD</sequence>
<proteinExistence type="predicted"/>
<reference evidence="8" key="1">
    <citation type="journal article" date="2010" name="Genome Biol.">
        <title>Genome sequence of the necrotrophic plant pathogen Pythium ultimum reveals original pathogenicity mechanisms and effector repertoire.</title>
        <authorList>
            <person name="Levesque C.A."/>
            <person name="Brouwer H."/>
            <person name="Cano L."/>
            <person name="Hamilton J.P."/>
            <person name="Holt C."/>
            <person name="Huitema E."/>
            <person name="Raffaele S."/>
            <person name="Robideau G.P."/>
            <person name="Thines M."/>
            <person name="Win J."/>
            <person name="Zerillo M.M."/>
            <person name="Beakes G.W."/>
            <person name="Boore J.L."/>
            <person name="Busam D."/>
            <person name="Dumas B."/>
            <person name="Ferriera S."/>
            <person name="Fuerstenberg S.I."/>
            <person name="Gachon C.M."/>
            <person name="Gaulin E."/>
            <person name="Govers F."/>
            <person name="Grenville-Briggs L."/>
            <person name="Horner N."/>
            <person name="Hostetler J."/>
            <person name="Jiang R.H."/>
            <person name="Johnson J."/>
            <person name="Krajaejun T."/>
            <person name="Lin H."/>
            <person name="Meijer H.J."/>
            <person name="Moore B."/>
            <person name="Morris P."/>
            <person name="Phuntmart V."/>
            <person name="Puiu D."/>
            <person name="Shetty J."/>
            <person name="Stajich J.E."/>
            <person name="Tripathy S."/>
            <person name="Wawra S."/>
            <person name="van West P."/>
            <person name="Whitty B.R."/>
            <person name="Coutinho P.M."/>
            <person name="Henrissat B."/>
            <person name="Martin F."/>
            <person name="Thomas P.D."/>
            <person name="Tyler B.M."/>
            <person name="De Vries R.P."/>
            <person name="Kamoun S."/>
            <person name="Yandell M."/>
            <person name="Tisserat N."/>
            <person name="Buell C.R."/>
        </authorList>
    </citation>
    <scope>NUCLEOTIDE SEQUENCE</scope>
    <source>
        <strain evidence="8">DAOM:BR144</strain>
    </source>
</reference>
<feature type="compositionally biased region" description="Low complexity" evidence="5">
    <location>
        <begin position="85"/>
        <end position="105"/>
    </location>
</feature>
<keyword evidence="1" id="KW-0479">Metal-binding</keyword>
<feature type="region of interest" description="Disordered" evidence="5">
    <location>
        <begin position="56"/>
        <end position="105"/>
    </location>
</feature>
<dbReference type="InParanoid" id="K3WXG6"/>
<dbReference type="InterPro" id="IPR052727">
    <property type="entry name" value="Rab4/Rab5_effector"/>
</dbReference>
<feature type="compositionally biased region" description="Low complexity" evidence="5">
    <location>
        <begin position="500"/>
        <end position="517"/>
    </location>
</feature>
<dbReference type="Proteomes" id="UP000019132">
    <property type="component" value="Unassembled WGS sequence"/>
</dbReference>
<dbReference type="SUPFAM" id="SSF57903">
    <property type="entry name" value="FYVE/PHD zinc finger"/>
    <property type="match status" value="1"/>
</dbReference>
<dbReference type="EMBL" id="GL376615">
    <property type="status" value="NOT_ANNOTATED_CDS"/>
    <property type="molecule type" value="Genomic_DNA"/>
</dbReference>
<dbReference type="PANTHER" id="PTHR13510">
    <property type="entry name" value="FYVE-FINGER-CONTAINING RAB5 EFFECTOR PROTEIN RABENOSYN-5-RELATED"/>
    <property type="match status" value="1"/>
</dbReference>
<dbReference type="InterPro" id="IPR011011">
    <property type="entry name" value="Znf_FYVE_PHD"/>
</dbReference>
<feature type="region of interest" description="Disordered" evidence="5">
    <location>
        <begin position="498"/>
        <end position="517"/>
    </location>
</feature>
<reference evidence="7" key="3">
    <citation type="submission" date="2015-02" db="UniProtKB">
        <authorList>
            <consortium name="EnsemblProtists"/>
        </authorList>
    </citation>
    <scope>IDENTIFICATION</scope>
    <source>
        <strain evidence="7">DAOM BR144</strain>
    </source>
</reference>
<dbReference type="eggNOG" id="ENOG502SKBN">
    <property type="taxonomic scope" value="Eukaryota"/>
</dbReference>
<evidence type="ECO:0000256" key="1">
    <source>
        <dbReference type="ARBA" id="ARBA00022723"/>
    </source>
</evidence>
<organism evidence="7 8">
    <name type="scientific">Globisporangium ultimum (strain ATCC 200006 / CBS 805.95 / DAOM BR144)</name>
    <name type="common">Pythium ultimum</name>
    <dbReference type="NCBI Taxonomy" id="431595"/>
    <lineage>
        <taxon>Eukaryota</taxon>
        <taxon>Sar</taxon>
        <taxon>Stramenopiles</taxon>
        <taxon>Oomycota</taxon>
        <taxon>Peronosporomycetes</taxon>
        <taxon>Pythiales</taxon>
        <taxon>Pythiaceae</taxon>
        <taxon>Globisporangium</taxon>
    </lineage>
</organism>
<dbReference type="PROSITE" id="PS50178">
    <property type="entry name" value="ZF_FYVE"/>
    <property type="match status" value="1"/>
</dbReference>
<keyword evidence="8" id="KW-1185">Reference proteome</keyword>
<dbReference type="InterPro" id="IPR013083">
    <property type="entry name" value="Znf_RING/FYVE/PHD"/>
</dbReference>
<evidence type="ECO:0000313" key="8">
    <source>
        <dbReference type="Proteomes" id="UP000019132"/>
    </source>
</evidence>
<protein>
    <recommendedName>
        <fullName evidence="6">FYVE-type domain-containing protein</fullName>
    </recommendedName>
</protein>
<evidence type="ECO:0000256" key="4">
    <source>
        <dbReference type="PROSITE-ProRule" id="PRU00091"/>
    </source>
</evidence>
<evidence type="ECO:0000256" key="3">
    <source>
        <dbReference type="ARBA" id="ARBA00022833"/>
    </source>
</evidence>